<sequence length="336" mass="37859">MRKSKVVLLSVLAMCAVKVGAGELKFFQVPPKAVYWYTTVDSNGETWENAVACYEPYYLRGQGIRLQTRSQSYTFPLNAKGFVSSFAFSLPIGCGALTVSPKGFSFLTFHNSDECSGYELKDGQKVFLPNGWWDSVLSHVVPTRQNLHRIEERGERTLAVGVNRYGEDLTCEFDQGGYLVASVAKRPAKRDPSNWVAEGRFVWSPQQCADFPAQIAISLQWNGRVQSQSTMTITRYQPLNSVEDLLALTEVPKGTRVRDVRYRTEWTLQDKGWPTESEVRAAARHSVRTTPVDQPPWWLAIYRFTLTHGVTLLIAAGVVLLGFGAIQLLLRRKKRD</sequence>
<evidence type="ECO:0008006" key="5">
    <source>
        <dbReference type="Google" id="ProtNLM"/>
    </source>
</evidence>
<dbReference type="Proteomes" id="UP000262583">
    <property type="component" value="Chromosome"/>
</dbReference>
<feature type="chain" id="PRO_5016437231" description="DUF1583 domain-containing protein" evidence="2">
    <location>
        <begin position="22"/>
        <end position="336"/>
    </location>
</feature>
<feature type="transmembrane region" description="Helical" evidence="1">
    <location>
        <begin position="310"/>
        <end position="330"/>
    </location>
</feature>
<dbReference type="AlphaFoldDB" id="A0A2Z4Y8Q4"/>
<evidence type="ECO:0000313" key="4">
    <source>
        <dbReference type="Proteomes" id="UP000262583"/>
    </source>
</evidence>
<protein>
    <recommendedName>
        <fullName evidence="5">DUF1583 domain-containing protein</fullName>
    </recommendedName>
</protein>
<reference evidence="3 4" key="1">
    <citation type="submission" date="2018-05" db="EMBL/GenBank/DDBJ databases">
        <title>A metagenomic window into the 2 km-deep terrestrial subsurface aquifer revealed taxonomically and functionally diverse microbial community comprising novel uncultured bacterial lineages.</title>
        <authorList>
            <person name="Kadnikov V.V."/>
            <person name="Mardanov A.V."/>
            <person name="Beletsky A.V."/>
            <person name="Banks D."/>
            <person name="Pimenov N.V."/>
            <person name="Frank Y.A."/>
            <person name="Karnachuk O.V."/>
            <person name="Ravin N.V."/>
        </authorList>
    </citation>
    <scope>NUCLEOTIDE SEQUENCE [LARGE SCALE GENOMIC DNA]</scope>
    <source>
        <strain evidence="3">BY</strain>
    </source>
</reference>
<evidence type="ECO:0000256" key="2">
    <source>
        <dbReference type="SAM" id="SignalP"/>
    </source>
</evidence>
<name>A0A2Z4Y8Q4_SUMC1</name>
<evidence type="ECO:0000313" key="3">
    <source>
        <dbReference type="EMBL" id="AXA37611.1"/>
    </source>
</evidence>
<organism evidence="3 4">
    <name type="scientific">Sumerlaea chitinivorans</name>
    <dbReference type="NCBI Taxonomy" id="2250252"/>
    <lineage>
        <taxon>Bacteria</taxon>
        <taxon>Candidatus Sumerlaeota</taxon>
        <taxon>Candidatus Sumerlaeia</taxon>
        <taxon>Candidatus Sumerlaeales</taxon>
        <taxon>Candidatus Sumerlaeaceae</taxon>
        <taxon>Candidatus Sumerlaea</taxon>
    </lineage>
</organism>
<feature type="signal peptide" evidence="2">
    <location>
        <begin position="1"/>
        <end position="21"/>
    </location>
</feature>
<dbReference type="KEGG" id="schv:BRCON_2869"/>
<dbReference type="EMBL" id="CP030759">
    <property type="protein sequence ID" value="AXA37611.1"/>
    <property type="molecule type" value="Genomic_DNA"/>
</dbReference>
<keyword evidence="2" id="KW-0732">Signal</keyword>
<gene>
    <name evidence="3" type="ORF">BRCON_2869</name>
</gene>
<evidence type="ECO:0000256" key="1">
    <source>
        <dbReference type="SAM" id="Phobius"/>
    </source>
</evidence>
<keyword evidence="1" id="KW-0812">Transmembrane</keyword>
<keyword evidence="1" id="KW-1133">Transmembrane helix</keyword>
<keyword evidence="1" id="KW-0472">Membrane</keyword>
<accession>A0A2Z4Y8Q4</accession>
<proteinExistence type="predicted"/>